<keyword evidence="4" id="KW-0410">Iron transport</keyword>
<sequence>MTEPVITVANLSLAFGEKQVLKEIDWTVEGGKITTLIGPNGCGKSTLLKSIVGTLKPQQGIIMLQGKPTSSWAAKELAKHMAFLPQTPEMPKDITVEELVYCGRFPHQNWWRNTAGEDRRAVEAAMAATKTSHLKEQRVSSLSGGERQRVWIAMALAQEPTVLLLDEPTTYLDINHQFEIMELLRRLNEERGLTVVMVLHELNQAARYSDAIAVLSGGHMVATGSPDTVMTVELLRTVFAVDSTIERESDGSPYVKIHGLL</sequence>
<comment type="subcellular location">
    <subcellularLocation>
        <location evidence="1">Cell membrane</location>
        <topology evidence="1">Peripheral membrane protein</topology>
    </subcellularLocation>
</comment>
<dbReference type="Gene3D" id="3.40.50.300">
    <property type="entry name" value="P-loop containing nucleotide triphosphate hydrolases"/>
    <property type="match status" value="1"/>
</dbReference>
<evidence type="ECO:0000256" key="5">
    <source>
        <dbReference type="ARBA" id="ARBA00022741"/>
    </source>
</evidence>
<name>A0ABS2GFX3_9FIRM</name>
<evidence type="ECO:0000256" key="3">
    <source>
        <dbReference type="ARBA" id="ARBA00022475"/>
    </source>
</evidence>
<keyword evidence="8" id="KW-0406">Ion transport</keyword>
<dbReference type="InterPro" id="IPR017871">
    <property type="entry name" value="ABC_transporter-like_CS"/>
</dbReference>
<dbReference type="PROSITE" id="PS00211">
    <property type="entry name" value="ABC_TRANSPORTER_1"/>
    <property type="match status" value="1"/>
</dbReference>
<protein>
    <submittedName>
        <fullName evidence="11">ABC transporter ATP-binding protein</fullName>
    </submittedName>
</protein>
<dbReference type="InterPro" id="IPR051535">
    <property type="entry name" value="Siderophore_ABC-ATPase"/>
</dbReference>
<dbReference type="EMBL" id="JACJLA010000011">
    <property type="protein sequence ID" value="MBM6913046.1"/>
    <property type="molecule type" value="Genomic_DNA"/>
</dbReference>
<keyword evidence="2" id="KW-0813">Transport</keyword>
<dbReference type="Pfam" id="PF00005">
    <property type="entry name" value="ABC_tran"/>
    <property type="match status" value="1"/>
</dbReference>
<evidence type="ECO:0000256" key="1">
    <source>
        <dbReference type="ARBA" id="ARBA00004202"/>
    </source>
</evidence>
<keyword evidence="9" id="KW-0472">Membrane</keyword>
<keyword evidence="7" id="KW-0408">Iron</keyword>
<reference evidence="11 12" key="1">
    <citation type="journal article" date="2021" name="Sci. Rep.">
        <title>The distribution of antibiotic resistance genes in chicken gut microbiota commensals.</title>
        <authorList>
            <person name="Juricova H."/>
            <person name="Matiasovicova J."/>
            <person name="Kubasova T."/>
            <person name="Cejkova D."/>
            <person name="Rychlik I."/>
        </authorList>
    </citation>
    <scope>NUCLEOTIDE SEQUENCE [LARGE SCALE GENOMIC DNA]</scope>
    <source>
        <strain evidence="11 12">An537</strain>
    </source>
</reference>
<keyword evidence="12" id="KW-1185">Reference proteome</keyword>
<evidence type="ECO:0000313" key="11">
    <source>
        <dbReference type="EMBL" id="MBM6913046.1"/>
    </source>
</evidence>
<dbReference type="InterPro" id="IPR003593">
    <property type="entry name" value="AAA+_ATPase"/>
</dbReference>
<dbReference type="InterPro" id="IPR003439">
    <property type="entry name" value="ABC_transporter-like_ATP-bd"/>
</dbReference>
<organism evidence="11 12">
    <name type="scientific">Veillonella magna</name>
    <dbReference type="NCBI Taxonomy" id="464322"/>
    <lineage>
        <taxon>Bacteria</taxon>
        <taxon>Bacillati</taxon>
        <taxon>Bacillota</taxon>
        <taxon>Negativicutes</taxon>
        <taxon>Veillonellales</taxon>
        <taxon>Veillonellaceae</taxon>
        <taxon>Veillonella</taxon>
    </lineage>
</organism>
<dbReference type="Proteomes" id="UP000707138">
    <property type="component" value="Unassembled WGS sequence"/>
</dbReference>
<comment type="caution">
    <text evidence="11">The sequence shown here is derived from an EMBL/GenBank/DDBJ whole genome shotgun (WGS) entry which is preliminary data.</text>
</comment>
<dbReference type="InterPro" id="IPR027417">
    <property type="entry name" value="P-loop_NTPase"/>
</dbReference>
<dbReference type="PANTHER" id="PTHR42771">
    <property type="entry name" value="IRON(3+)-HYDROXAMATE IMPORT ATP-BINDING PROTEIN FHUC"/>
    <property type="match status" value="1"/>
</dbReference>
<accession>A0ABS2GFX3</accession>
<keyword evidence="6 11" id="KW-0067">ATP-binding</keyword>
<proteinExistence type="predicted"/>
<dbReference type="GO" id="GO:0005524">
    <property type="term" value="F:ATP binding"/>
    <property type="evidence" value="ECO:0007669"/>
    <property type="project" value="UniProtKB-KW"/>
</dbReference>
<evidence type="ECO:0000256" key="6">
    <source>
        <dbReference type="ARBA" id="ARBA00022840"/>
    </source>
</evidence>
<dbReference type="PROSITE" id="PS50893">
    <property type="entry name" value="ABC_TRANSPORTER_2"/>
    <property type="match status" value="1"/>
</dbReference>
<dbReference type="CDD" id="cd03214">
    <property type="entry name" value="ABC_Iron-Siderophores_B12_Hemin"/>
    <property type="match status" value="1"/>
</dbReference>
<evidence type="ECO:0000256" key="7">
    <source>
        <dbReference type="ARBA" id="ARBA00023004"/>
    </source>
</evidence>
<evidence type="ECO:0000256" key="4">
    <source>
        <dbReference type="ARBA" id="ARBA00022496"/>
    </source>
</evidence>
<evidence type="ECO:0000256" key="9">
    <source>
        <dbReference type="ARBA" id="ARBA00023136"/>
    </source>
</evidence>
<dbReference type="SMART" id="SM00382">
    <property type="entry name" value="AAA"/>
    <property type="match status" value="1"/>
</dbReference>
<dbReference type="PANTHER" id="PTHR42771:SF4">
    <property type="entry name" value="IRON(3+)-HYDROXAMATE IMPORT ATP-BINDING PROTEIN FHUC"/>
    <property type="match status" value="1"/>
</dbReference>
<evidence type="ECO:0000256" key="8">
    <source>
        <dbReference type="ARBA" id="ARBA00023065"/>
    </source>
</evidence>
<dbReference type="SUPFAM" id="SSF52540">
    <property type="entry name" value="P-loop containing nucleoside triphosphate hydrolases"/>
    <property type="match status" value="1"/>
</dbReference>
<evidence type="ECO:0000313" key="12">
    <source>
        <dbReference type="Proteomes" id="UP000707138"/>
    </source>
</evidence>
<evidence type="ECO:0000256" key="2">
    <source>
        <dbReference type="ARBA" id="ARBA00022448"/>
    </source>
</evidence>
<keyword evidence="3" id="KW-1003">Cell membrane</keyword>
<evidence type="ECO:0000259" key="10">
    <source>
        <dbReference type="PROSITE" id="PS50893"/>
    </source>
</evidence>
<feature type="domain" description="ABC transporter" evidence="10">
    <location>
        <begin position="6"/>
        <end position="242"/>
    </location>
</feature>
<gene>
    <name evidence="11" type="ORF">H6A01_06900</name>
</gene>
<keyword evidence="5" id="KW-0547">Nucleotide-binding</keyword>